<dbReference type="Proteomes" id="UP001203058">
    <property type="component" value="Unassembled WGS sequence"/>
</dbReference>
<name>A0ABS9VLM7_9SPHN</name>
<keyword evidence="5" id="KW-1185">Reference proteome</keyword>
<evidence type="ECO:0000313" key="4">
    <source>
        <dbReference type="EMBL" id="MCH8615866.1"/>
    </source>
</evidence>
<keyword evidence="2" id="KW-1133">Transmembrane helix</keyword>
<feature type="transmembrane region" description="Helical" evidence="2">
    <location>
        <begin position="104"/>
        <end position="123"/>
    </location>
</feature>
<dbReference type="RefSeq" id="WP_241446701.1">
    <property type="nucleotide sequence ID" value="NZ_JAKZHW010000001.1"/>
</dbReference>
<keyword evidence="2" id="KW-0472">Membrane</keyword>
<dbReference type="InterPro" id="IPR036291">
    <property type="entry name" value="NAD(P)-bd_dom_sf"/>
</dbReference>
<keyword evidence="2" id="KW-0812">Transmembrane</keyword>
<dbReference type="Gene3D" id="3.40.50.720">
    <property type="entry name" value="NAD(P)-binding Rossmann-like Domain"/>
    <property type="match status" value="2"/>
</dbReference>
<comment type="caution">
    <text evidence="4">The sequence shown here is derived from an EMBL/GenBank/DDBJ whole genome shotgun (WGS) entry which is preliminary data.</text>
</comment>
<dbReference type="SUPFAM" id="SSF51735">
    <property type="entry name" value="NAD(P)-binding Rossmann-fold domains"/>
    <property type="match status" value="2"/>
</dbReference>
<dbReference type="EMBL" id="JAKZHW010000001">
    <property type="protein sequence ID" value="MCH8615866.1"/>
    <property type="molecule type" value="Genomic_DNA"/>
</dbReference>
<dbReference type="InterPro" id="IPR003869">
    <property type="entry name" value="Polysac_CapD-like"/>
</dbReference>
<reference evidence="4 5" key="1">
    <citation type="submission" date="2022-03" db="EMBL/GenBank/DDBJ databases">
        <authorList>
            <person name="Jo J.-H."/>
            <person name="Im W.-T."/>
        </authorList>
    </citation>
    <scope>NUCLEOTIDE SEQUENCE [LARGE SCALE GENOMIC DNA]</scope>
    <source>
        <strain evidence="4 5">SM33</strain>
    </source>
</reference>
<evidence type="ECO:0000256" key="1">
    <source>
        <dbReference type="ARBA" id="ARBA00007430"/>
    </source>
</evidence>
<evidence type="ECO:0000256" key="2">
    <source>
        <dbReference type="SAM" id="Phobius"/>
    </source>
</evidence>
<dbReference type="CDD" id="cd05237">
    <property type="entry name" value="UDP_invert_4-6DH_SDR_e"/>
    <property type="match status" value="1"/>
</dbReference>
<feature type="transmembrane region" description="Helical" evidence="2">
    <location>
        <begin position="35"/>
        <end position="54"/>
    </location>
</feature>
<accession>A0ABS9VLM7</accession>
<feature type="transmembrane region" description="Helical" evidence="2">
    <location>
        <begin position="74"/>
        <end position="92"/>
    </location>
</feature>
<dbReference type="InterPro" id="IPR051203">
    <property type="entry name" value="Polysaccharide_Synthase-Rel"/>
</dbReference>
<feature type="domain" description="Polysaccharide biosynthesis protein CapD-like" evidence="3">
    <location>
        <begin position="286"/>
        <end position="582"/>
    </location>
</feature>
<dbReference type="Pfam" id="PF02719">
    <property type="entry name" value="Polysacc_synt_2"/>
    <property type="match status" value="1"/>
</dbReference>
<sequence>MRKRAILVGYDGAAMAVSLWGAFSARLGIPYVPQSAKLILAACVSFAIGIFALYRLQVYHIVLRYFDLRTVTRIFSGAAIAAIAWVILVYLMQERILISGLPSFVPRSVAFIYCGFLFLMLFMGRYVMALLLSGAARVPPPSPHARFNIVIYGANAAGISLANSVRMTPQYRLVAFVDDDPALRGQILAGLPIHASYELPQISRAERISEVFLALSSASRSQRLAAINRVTGLNLKAKTIPAPEEIVSGRFTVSDVRPIDVSDLLRRDPVEPIGELIRDAIQDHTILVTGAGGSIGAEICRQVLQGGPRKLVLLDHSEFTLYAIDQSLGEMLDKLPRDTRPDIVPVVGSMLNEALIRSLLREHDVDCIYHAAAYKHVPLLERNEVVGVENNVLGTLILVRAAFEAKLTRFTMISTDKAVRPKSVMGASKRTAELIVQAYADHPACETAFGIVRFGNVLDSSGSVVQRFRKQIAQGGPVTVTHQEITRYFMSIPEATQLVLQASAMARDGEVFVLDMGEPVRIDELARNMVQLSGMSVRDENNPAGDIEIQYVGLRPGEKLYEELFVGEDTLETTHPRIHMAKERFVSLQDLQPHLDELREAIGSGHAGTVRRKLRELIDPEDEIERVAEGVVTPFTRRGTNA</sequence>
<proteinExistence type="inferred from homology"/>
<gene>
    <name evidence="4" type="ORF">LZ016_07105</name>
</gene>
<dbReference type="Pfam" id="PF13727">
    <property type="entry name" value="CoA_binding_3"/>
    <property type="match status" value="1"/>
</dbReference>
<evidence type="ECO:0000259" key="3">
    <source>
        <dbReference type="Pfam" id="PF02719"/>
    </source>
</evidence>
<dbReference type="PANTHER" id="PTHR43318:SF1">
    <property type="entry name" value="POLYSACCHARIDE BIOSYNTHESIS PROTEIN EPSC-RELATED"/>
    <property type="match status" value="1"/>
</dbReference>
<dbReference type="PANTHER" id="PTHR43318">
    <property type="entry name" value="UDP-N-ACETYLGLUCOSAMINE 4,6-DEHYDRATASE"/>
    <property type="match status" value="1"/>
</dbReference>
<feature type="transmembrane region" description="Helical" evidence="2">
    <location>
        <begin position="7"/>
        <end position="29"/>
    </location>
</feature>
<evidence type="ECO:0000313" key="5">
    <source>
        <dbReference type="Proteomes" id="UP001203058"/>
    </source>
</evidence>
<comment type="similarity">
    <text evidence="1">Belongs to the polysaccharide synthase family.</text>
</comment>
<protein>
    <submittedName>
        <fullName evidence="4">Polysaccharide biosynthesis protein</fullName>
    </submittedName>
</protein>
<organism evidence="4 5">
    <name type="scientific">Sphingomonas telluris</name>
    <dbReference type="NCBI Taxonomy" id="2907998"/>
    <lineage>
        <taxon>Bacteria</taxon>
        <taxon>Pseudomonadati</taxon>
        <taxon>Pseudomonadota</taxon>
        <taxon>Alphaproteobacteria</taxon>
        <taxon>Sphingomonadales</taxon>
        <taxon>Sphingomonadaceae</taxon>
        <taxon>Sphingomonas</taxon>
    </lineage>
</organism>